<feature type="domain" description="Ig-like" evidence="10">
    <location>
        <begin position="102"/>
        <end position="193"/>
    </location>
</feature>
<evidence type="ECO:0000256" key="4">
    <source>
        <dbReference type="ARBA" id="ARBA00022989"/>
    </source>
</evidence>
<dbReference type="SMART" id="SM00409">
    <property type="entry name" value="IG"/>
    <property type="match status" value="2"/>
</dbReference>
<dbReference type="GO" id="GO:0150079">
    <property type="term" value="P:negative regulation of neuroinflammatory response"/>
    <property type="evidence" value="ECO:0007669"/>
    <property type="project" value="TreeGrafter"/>
</dbReference>
<dbReference type="Pfam" id="PF07686">
    <property type="entry name" value="V-set"/>
    <property type="match status" value="2"/>
</dbReference>
<dbReference type="InterPro" id="IPR036179">
    <property type="entry name" value="Ig-like_dom_sf"/>
</dbReference>
<feature type="transmembrane region" description="Helical" evidence="9">
    <location>
        <begin position="422"/>
        <end position="442"/>
    </location>
</feature>
<evidence type="ECO:0000256" key="8">
    <source>
        <dbReference type="ARBA" id="ARBA00023319"/>
    </source>
</evidence>
<comment type="caution">
    <text evidence="11">The sequence shown here is derived from an EMBL/GenBank/DDBJ whole genome shotgun (WGS) entry which is preliminary data.</text>
</comment>
<protein>
    <recommendedName>
        <fullName evidence="10">Ig-like domain-containing protein</fullName>
    </recommendedName>
</protein>
<feature type="domain" description="Ig-like" evidence="10">
    <location>
        <begin position="325"/>
        <end position="413"/>
    </location>
</feature>
<gene>
    <name evidence="11" type="ORF">HF521_012757</name>
</gene>
<evidence type="ECO:0000256" key="3">
    <source>
        <dbReference type="ARBA" id="ARBA00022729"/>
    </source>
</evidence>
<sequence length="445" mass="49340">MCPAVCARIVRVHAAGSKIPGVCVVYLYSDSTYYEISFALKYFKILFQRLLIASKQWLLTKMVNVKKTTDNLKSKNTSWFQCMTKMCRCVSVYLWLAVIMFPTLQAEVSAPAQLQATLGHPVTLGCNLTIGNGEDLKQVRWLDLHNKSVLYYQPNKPGSLIKREGVELIDQHIDRSSFVIERTKLGDEGCYTCVFDVYPSGQQKRTICLSLNAKAESMGNKTAVHGKQVTLSCTYALANRVHQILWKKTTEQGDTIIVASVTKSGNMSVELPFRERVKLSKTLGNSQLTIDPVHMEDEGCYTCDFHTYPGGSKSVTACLAVYILPKPEVSYTTTENGVIQANCSAVSRPPADLVWNVEGYNLTLAHSETSVYPQGDGTTLVVTTIQFQSQLLDEEQVTCTALHKGLETSISVSLNKAGYRNIIIISAAFAVLVLLICLCLSMKRR</sequence>
<evidence type="ECO:0000256" key="1">
    <source>
        <dbReference type="ARBA" id="ARBA00004167"/>
    </source>
</evidence>
<dbReference type="InterPro" id="IPR007110">
    <property type="entry name" value="Ig-like_dom"/>
</dbReference>
<dbReference type="PROSITE" id="PS50835">
    <property type="entry name" value="IG_LIKE"/>
    <property type="match status" value="3"/>
</dbReference>
<dbReference type="Pfam" id="PF08205">
    <property type="entry name" value="C2-set_2"/>
    <property type="match status" value="1"/>
</dbReference>
<dbReference type="InterPro" id="IPR047164">
    <property type="entry name" value="OX2G-like"/>
</dbReference>
<keyword evidence="3" id="KW-0732">Signal</keyword>
<keyword evidence="6" id="KW-1015">Disulfide bond</keyword>
<dbReference type="GO" id="GO:0043025">
    <property type="term" value="C:neuronal cell body"/>
    <property type="evidence" value="ECO:0007669"/>
    <property type="project" value="TreeGrafter"/>
</dbReference>
<evidence type="ECO:0000256" key="2">
    <source>
        <dbReference type="ARBA" id="ARBA00022692"/>
    </source>
</evidence>
<dbReference type="AlphaFoldDB" id="A0A8T0ABB6"/>
<accession>A0A8T0ABB6</accession>
<evidence type="ECO:0000313" key="11">
    <source>
        <dbReference type="EMBL" id="KAF7689404.1"/>
    </source>
</evidence>
<keyword evidence="8" id="KW-0393">Immunoglobulin domain</keyword>
<reference evidence="11" key="1">
    <citation type="submission" date="2020-08" db="EMBL/GenBank/DDBJ databases">
        <title>Chromosome-level assembly of Southern catfish (Silurus meridionalis) provides insights into visual adaptation to the nocturnal and benthic lifestyles.</title>
        <authorList>
            <person name="Zhang Y."/>
            <person name="Wang D."/>
            <person name="Peng Z."/>
        </authorList>
    </citation>
    <scope>NUCLEOTIDE SEQUENCE</scope>
    <source>
        <strain evidence="11">SWU-2019-XX</strain>
        <tissue evidence="11">Muscle</tissue>
    </source>
</reference>
<evidence type="ECO:0000313" key="12">
    <source>
        <dbReference type="Proteomes" id="UP000606274"/>
    </source>
</evidence>
<dbReference type="PANTHER" id="PTHR46841">
    <property type="entry name" value="OX-2 MEMBRANE GLYCOPROTEIN"/>
    <property type="match status" value="1"/>
</dbReference>
<dbReference type="InterPro" id="IPR013106">
    <property type="entry name" value="Ig_V-set"/>
</dbReference>
<evidence type="ECO:0000259" key="10">
    <source>
        <dbReference type="PROSITE" id="PS50835"/>
    </source>
</evidence>
<keyword evidence="5 9" id="KW-0472">Membrane</keyword>
<organism evidence="11 12">
    <name type="scientific">Silurus meridionalis</name>
    <name type="common">Southern catfish</name>
    <name type="synonym">Silurus soldatovi meridionalis</name>
    <dbReference type="NCBI Taxonomy" id="175797"/>
    <lineage>
        <taxon>Eukaryota</taxon>
        <taxon>Metazoa</taxon>
        <taxon>Chordata</taxon>
        <taxon>Craniata</taxon>
        <taxon>Vertebrata</taxon>
        <taxon>Euteleostomi</taxon>
        <taxon>Actinopterygii</taxon>
        <taxon>Neopterygii</taxon>
        <taxon>Teleostei</taxon>
        <taxon>Ostariophysi</taxon>
        <taxon>Siluriformes</taxon>
        <taxon>Siluridae</taxon>
        <taxon>Silurus</taxon>
    </lineage>
</organism>
<dbReference type="EMBL" id="JABFDY010000024">
    <property type="protein sequence ID" value="KAF7689404.1"/>
    <property type="molecule type" value="Genomic_DNA"/>
</dbReference>
<dbReference type="InterPro" id="IPR013162">
    <property type="entry name" value="CD80_C2-set"/>
</dbReference>
<dbReference type="GO" id="GO:0034113">
    <property type="term" value="P:heterotypic cell-cell adhesion"/>
    <property type="evidence" value="ECO:0007669"/>
    <property type="project" value="TreeGrafter"/>
</dbReference>
<evidence type="ECO:0000256" key="9">
    <source>
        <dbReference type="SAM" id="Phobius"/>
    </source>
</evidence>
<dbReference type="GO" id="GO:0030424">
    <property type="term" value="C:axon"/>
    <property type="evidence" value="ECO:0007669"/>
    <property type="project" value="TreeGrafter"/>
</dbReference>
<dbReference type="Gene3D" id="2.60.40.10">
    <property type="entry name" value="Immunoglobulins"/>
    <property type="match status" value="3"/>
</dbReference>
<dbReference type="InterPro" id="IPR003599">
    <property type="entry name" value="Ig_sub"/>
</dbReference>
<keyword evidence="7" id="KW-0325">Glycoprotein</keyword>
<comment type="subcellular location">
    <subcellularLocation>
        <location evidence="1">Membrane</location>
        <topology evidence="1">Single-pass membrane protein</topology>
    </subcellularLocation>
</comment>
<dbReference type="InterPro" id="IPR013783">
    <property type="entry name" value="Ig-like_fold"/>
</dbReference>
<feature type="domain" description="Ig-like" evidence="10">
    <location>
        <begin position="199"/>
        <end position="316"/>
    </location>
</feature>
<dbReference type="GO" id="GO:0009986">
    <property type="term" value="C:cell surface"/>
    <property type="evidence" value="ECO:0007669"/>
    <property type="project" value="TreeGrafter"/>
</dbReference>
<keyword evidence="2 9" id="KW-0812">Transmembrane</keyword>
<name>A0A8T0ABB6_SILME</name>
<dbReference type="GO" id="GO:0098632">
    <property type="term" value="F:cell-cell adhesion mediator activity"/>
    <property type="evidence" value="ECO:0007669"/>
    <property type="project" value="InterPro"/>
</dbReference>
<keyword evidence="12" id="KW-1185">Reference proteome</keyword>
<evidence type="ECO:0000256" key="5">
    <source>
        <dbReference type="ARBA" id="ARBA00023136"/>
    </source>
</evidence>
<evidence type="ECO:0000256" key="6">
    <source>
        <dbReference type="ARBA" id="ARBA00023157"/>
    </source>
</evidence>
<keyword evidence="4 9" id="KW-1133">Transmembrane helix</keyword>
<dbReference type="GO" id="GO:0016020">
    <property type="term" value="C:membrane"/>
    <property type="evidence" value="ECO:0007669"/>
    <property type="project" value="UniProtKB-SubCell"/>
</dbReference>
<dbReference type="PANTHER" id="PTHR46841:SF4">
    <property type="entry name" value="SC:D189"/>
    <property type="match status" value="1"/>
</dbReference>
<dbReference type="SUPFAM" id="SSF48726">
    <property type="entry name" value="Immunoglobulin"/>
    <property type="match status" value="3"/>
</dbReference>
<evidence type="ECO:0000256" key="7">
    <source>
        <dbReference type="ARBA" id="ARBA00023180"/>
    </source>
</evidence>
<dbReference type="Proteomes" id="UP000606274">
    <property type="component" value="Unassembled WGS sequence"/>
</dbReference>
<proteinExistence type="predicted"/>